<proteinExistence type="predicted"/>
<comment type="caution">
    <text evidence="2">The sequence shown here is derived from an EMBL/GenBank/DDBJ whole genome shotgun (WGS) entry which is preliminary data.</text>
</comment>
<accession>A0ABT3DGF8</accession>
<protein>
    <recommendedName>
        <fullName evidence="4">t-SNARE coiled-coil homology domain-containing protein</fullName>
    </recommendedName>
</protein>
<organism evidence="2 3">
    <name type="scientific">Metabacillus halosaccharovorans</name>
    <dbReference type="NCBI Taxonomy" id="930124"/>
    <lineage>
        <taxon>Bacteria</taxon>
        <taxon>Bacillati</taxon>
        <taxon>Bacillota</taxon>
        <taxon>Bacilli</taxon>
        <taxon>Bacillales</taxon>
        <taxon>Bacillaceae</taxon>
        <taxon>Metabacillus</taxon>
    </lineage>
</organism>
<dbReference type="RefSeq" id="WP_264142678.1">
    <property type="nucleotide sequence ID" value="NZ_JAOYEY010000035.1"/>
</dbReference>
<dbReference type="Proteomes" id="UP001526147">
    <property type="component" value="Unassembled WGS sequence"/>
</dbReference>
<evidence type="ECO:0000313" key="3">
    <source>
        <dbReference type="Proteomes" id="UP001526147"/>
    </source>
</evidence>
<dbReference type="EMBL" id="JAOYEY010000035">
    <property type="protein sequence ID" value="MCV9885999.1"/>
    <property type="molecule type" value="Genomic_DNA"/>
</dbReference>
<sequence>MVYIKNQQNPLLYKQPTKVEATSNQPTFRKNYLQEFIKNQQTMNGELKNASNSLNSLLHQSKHEQQKHFHQLTKQLVDQENRTIPLLENINKQEEANELFFQKFTAIDSFNKDILKKYEEEGLINQAIIDQLTLQDNAMNQLVNKIDLFKEQHSNVNKQLVSQKEINDQILKTIEIQETFHKTILDRIDQQEAINLKTSRELDSLRSTIFERISFVVEKIEENYRQITGYFAHFFNRSTSTRNNDNQSSDKKEKETTISR</sequence>
<feature type="compositionally biased region" description="Basic and acidic residues" evidence="1">
    <location>
        <begin position="248"/>
        <end position="260"/>
    </location>
</feature>
<evidence type="ECO:0000313" key="2">
    <source>
        <dbReference type="EMBL" id="MCV9885999.1"/>
    </source>
</evidence>
<gene>
    <name evidence="2" type="ORF">OIH86_10045</name>
</gene>
<reference evidence="2 3" key="1">
    <citation type="submission" date="2022-10" db="EMBL/GenBank/DDBJ databases">
        <title>Draft genome assembly of moderately radiation resistant bacterium Metabacillus halosaccharovorans.</title>
        <authorList>
            <person name="Pal S."/>
            <person name="Gopinathan A."/>
        </authorList>
    </citation>
    <scope>NUCLEOTIDE SEQUENCE [LARGE SCALE GENOMIC DNA]</scope>
    <source>
        <strain evidence="2 3">VITHBRA001</strain>
    </source>
</reference>
<feature type="compositionally biased region" description="Polar residues" evidence="1">
    <location>
        <begin position="238"/>
        <end position="247"/>
    </location>
</feature>
<keyword evidence="3" id="KW-1185">Reference proteome</keyword>
<feature type="region of interest" description="Disordered" evidence="1">
    <location>
        <begin position="238"/>
        <end position="260"/>
    </location>
</feature>
<name>A0ABT3DGF8_9BACI</name>
<evidence type="ECO:0008006" key="4">
    <source>
        <dbReference type="Google" id="ProtNLM"/>
    </source>
</evidence>
<evidence type="ECO:0000256" key="1">
    <source>
        <dbReference type="SAM" id="MobiDB-lite"/>
    </source>
</evidence>